<evidence type="ECO:0000256" key="10">
    <source>
        <dbReference type="ARBA" id="ARBA00029409"/>
    </source>
</evidence>
<evidence type="ECO:0000256" key="5">
    <source>
        <dbReference type="ARBA" id="ARBA00022679"/>
    </source>
</evidence>
<dbReference type="UniPathway" id="UPA00077">
    <property type="reaction ID" value="UER00155"/>
</dbReference>
<evidence type="ECO:0000256" key="7">
    <source>
        <dbReference type="ARBA" id="ARBA00022777"/>
    </source>
</evidence>
<evidence type="ECO:0000256" key="12">
    <source>
        <dbReference type="ARBA" id="ARBA00033413"/>
    </source>
</evidence>
<evidence type="ECO:0000313" key="15">
    <source>
        <dbReference type="Proteomes" id="UP000000812"/>
    </source>
</evidence>
<dbReference type="Pfam" id="PF01288">
    <property type="entry name" value="HPPK"/>
    <property type="match status" value="1"/>
</dbReference>
<dbReference type="PANTHER" id="PTHR43071:SF1">
    <property type="entry name" value="2-AMINO-4-HYDROXY-6-HYDROXYMETHYLDIHYDROPTERIDINE PYROPHOSPHOKINASE"/>
    <property type="match status" value="1"/>
</dbReference>
<dbReference type="PIR" id="A82680">
    <property type="entry name" value="A82680"/>
</dbReference>
<dbReference type="EC" id="2.7.6.3" evidence="3"/>
<evidence type="ECO:0000313" key="14">
    <source>
        <dbReference type="EMBL" id="AAF84265.1"/>
    </source>
</evidence>
<dbReference type="KEGG" id="xfa:XF_1456"/>
<keyword evidence="8" id="KW-0067">ATP-binding</keyword>
<evidence type="ECO:0000256" key="3">
    <source>
        <dbReference type="ARBA" id="ARBA00013253"/>
    </source>
</evidence>
<dbReference type="PANTHER" id="PTHR43071">
    <property type="entry name" value="2-AMINO-4-HYDROXY-6-HYDROXYMETHYLDIHYDROPTERIDINE PYROPHOSPHOKINASE"/>
    <property type="match status" value="1"/>
</dbReference>
<feature type="domain" description="7,8-dihydro-6-hydroxymethylpterin-pyrophosphokinase" evidence="13">
    <location>
        <begin position="44"/>
        <end position="169"/>
    </location>
</feature>
<dbReference type="InterPro" id="IPR000550">
    <property type="entry name" value="Hppk"/>
</dbReference>
<dbReference type="GO" id="GO:0046656">
    <property type="term" value="P:folic acid biosynthetic process"/>
    <property type="evidence" value="ECO:0007669"/>
    <property type="project" value="UniProtKB-KW"/>
</dbReference>
<evidence type="ECO:0000256" key="11">
    <source>
        <dbReference type="ARBA" id="ARBA00029766"/>
    </source>
</evidence>
<proteinExistence type="inferred from homology"/>
<evidence type="ECO:0000256" key="4">
    <source>
        <dbReference type="ARBA" id="ARBA00016218"/>
    </source>
</evidence>
<dbReference type="NCBIfam" id="TIGR01498">
    <property type="entry name" value="folK"/>
    <property type="match status" value="1"/>
</dbReference>
<evidence type="ECO:0000256" key="8">
    <source>
        <dbReference type="ARBA" id="ARBA00022840"/>
    </source>
</evidence>
<dbReference type="InterPro" id="IPR035907">
    <property type="entry name" value="Hppk_sf"/>
</dbReference>
<dbReference type="GO" id="GO:0005524">
    <property type="term" value="F:ATP binding"/>
    <property type="evidence" value="ECO:0007669"/>
    <property type="project" value="UniProtKB-KW"/>
</dbReference>
<dbReference type="GO" id="GO:0003848">
    <property type="term" value="F:2-amino-4-hydroxy-6-hydroxymethyldihydropteridine diphosphokinase activity"/>
    <property type="evidence" value="ECO:0007669"/>
    <property type="project" value="UniProtKB-EC"/>
</dbReference>
<dbReference type="EMBL" id="AE003849">
    <property type="protein sequence ID" value="AAF84265.1"/>
    <property type="molecule type" value="Genomic_DNA"/>
</dbReference>
<dbReference type="AlphaFoldDB" id="Q9PDC3"/>
<dbReference type="GO" id="GO:0016301">
    <property type="term" value="F:kinase activity"/>
    <property type="evidence" value="ECO:0007669"/>
    <property type="project" value="UniProtKB-KW"/>
</dbReference>
<evidence type="ECO:0000256" key="9">
    <source>
        <dbReference type="ARBA" id="ARBA00022909"/>
    </source>
</evidence>
<keyword evidence="9" id="KW-0289">Folate biosynthesis</keyword>
<keyword evidence="7 14" id="KW-0418">Kinase</keyword>
<organism evidence="14 15">
    <name type="scientific">Xylella fastidiosa (strain 9a5c)</name>
    <dbReference type="NCBI Taxonomy" id="160492"/>
    <lineage>
        <taxon>Bacteria</taxon>
        <taxon>Pseudomonadati</taxon>
        <taxon>Pseudomonadota</taxon>
        <taxon>Gammaproteobacteria</taxon>
        <taxon>Lysobacterales</taxon>
        <taxon>Lysobacteraceae</taxon>
        <taxon>Xylella</taxon>
    </lineage>
</organism>
<dbReference type="SUPFAM" id="SSF55083">
    <property type="entry name" value="6-hydroxymethyl-7,8-dihydropterin pyrophosphokinase, HPPK"/>
    <property type="match status" value="1"/>
</dbReference>
<dbReference type="STRING" id="160492.XF_1456"/>
<evidence type="ECO:0000256" key="2">
    <source>
        <dbReference type="ARBA" id="ARBA00005810"/>
    </source>
</evidence>
<gene>
    <name evidence="14" type="ordered locus">XF_1456</name>
</gene>
<dbReference type="eggNOG" id="COG0801">
    <property type="taxonomic scope" value="Bacteria"/>
</dbReference>
<dbReference type="GO" id="GO:0046654">
    <property type="term" value="P:tetrahydrofolate biosynthetic process"/>
    <property type="evidence" value="ECO:0007669"/>
    <property type="project" value="UniProtKB-UniPathway"/>
</dbReference>
<evidence type="ECO:0000256" key="1">
    <source>
        <dbReference type="ARBA" id="ARBA00005051"/>
    </source>
</evidence>
<dbReference type="Proteomes" id="UP000000812">
    <property type="component" value="Chromosome"/>
</dbReference>
<sequence>MEFLTEHLACSTRAAITLPACMPMTEVDVVSGCMREYGMTSVLLSLGSNVRPRYYLRQAEAALHAFFGEVLFSPVYRTLAVGFDGPDFLNSAAMVHTAMPLSDLHAWLHALEERYGRDRAVPRFGNRTLDVDVVFYGDLIVKEPGGEYCIPRRELKHSFVLKPLVDVAPDFVDPVSGRTLAQLWAVHPHVEACFQVVDLEVPGDDRDMI</sequence>
<comment type="function">
    <text evidence="10">Catalyzes the transfer of pyrophosphate from adenosine triphosphate (ATP) to 6-hydroxymethyl-7,8-dihydropterin, an enzymatic step in folate biosynthesis pathway.</text>
</comment>
<reference evidence="14 15" key="1">
    <citation type="journal article" date="2000" name="Nature">
        <title>The genome sequence of the plant pathogen Xylella fastidiosa.</title>
        <authorList>
            <person name="Simpson A.J."/>
            <person name="Reinach F.C."/>
            <person name="Arruda P."/>
            <person name="Abreu F.A."/>
            <person name="Acencio M."/>
            <person name="Alvarenga R."/>
            <person name="Alves L.M."/>
            <person name="Araya J.E."/>
            <person name="Baia G.S."/>
            <person name="Baptista C.S."/>
            <person name="Barros M.H."/>
            <person name="Bonaccorsi E.D."/>
            <person name="Bordin S."/>
            <person name="Bove J.M."/>
            <person name="Briones M.R."/>
            <person name="Bueno M.R."/>
            <person name="Camargo A.A."/>
            <person name="Camargo L.E."/>
            <person name="Carraro D.M."/>
            <person name="Carrer H."/>
            <person name="Colauto N.B."/>
            <person name="Colombo C."/>
            <person name="Costa F.F."/>
            <person name="Costa M.C."/>
            <person name="Costa-Neto C.M."/>
            <person name="Coutinho L.L."/>
            <person name="Cristofani M."/>
            <person name="Dias-Neto E."/>
            <person name="Docena C."/>
            <person name="El-Dorry H."/>
            <person name="Facincani A.P."/>
            <person name="Ferreira A.J."/>
            <person name="Ferreira V.C."/>
            <person name="Ferro J.A."/>
            <person name="Fraga J.S."/>
            <person name="Franca S.C."/>
            <person name="Franco M.C."/>
            <person name="Frohme M."/>
            <person name="Furlan L.R."/>
            <person name="Garnier M."/>
            <person name="Goldman G.H."/>
            <person name="Goldman M.H."/>
            <person name="Gomes S.L."/>
            <person name="Gruber A."/>
            <person name="Ho P.L."/>
            <person name="Hoheisel J.D."/>
            <person name="Junqueira M.L."/>
            <person name="Kemper E.L."/>
            <person name="Kitajima J.P."/>
            <person name="Krieger J.E."/>
            <person name="Kuramae E.E."/>
            <person name="Laigret F."/>
            <person name="Lambais M.R."/>
            <person name="Leite L.C."/>
            <person name="Lemos E.G."/>
            <person name="Lemos M.V."/>
            <person name="Lopes S.A."/>
            <person name="Lopes C.R."/>
            <person name="Machado J.A."/>
            <person name="Machado M.A."/>
            <person name="Madeira A.M."/>
            <person name="Madeira H.M."/>
            <person name="Marino C.L."/>
            <person name="Marques M.V."/>
            <person name="Martins E.A."/>
            <person name="Martins E.M."/>
            <person name="Matsukuma A.Y."/>
            <person name="Menck C.F."/>
            <person name="Miracca E.C."/>
            <person name="Miyaki C.Y."/>
            <person name="Monteriro-Vitorello C.B."/>
            <person name="Moon D.H."/>
            <person name="Nagai M.A."/>
            <person name="Nascimento A.L."/>
            <person name="Netto L.E."/>
            <person name="Nhani A.Jr."/>
            <person name="Nobrega F.G."/>
            <person name="Nunes L.R."/>
            <person name="Oliveira M.A."/>
            <person name="de Oliveira M.C."/>
            <person name="de Oliveira R.C."/>
            <person name="Palmieri D.A."/>
            <person name="Paris A."/>
            <person name="Peixoto B.R."/>
            <person name="Pereira G.A."/>
            <person name="Pereira H.A.Jr."/>
            <person name="Pesquero J.B."/>
            <person name="Quaggio R.B."/>
            <person name="Roberto P.G."/>
            <person name="Rodrigues V."/>
            <person name="de M Rosa A.J."/>
            <person name="de Rosa V.E.Jr."/>
            <person name="de Sa R.G."/>
            <person name="Santelli R.V."/>
            <person name="Sawasaki H.E."/>
            <person name="da Silva A.C."/>
            <person name="da Silva A.M."/>
            <person name="da Silva F.R."/>
            <person name="da Silva W.A.Jr."/>
            <person name="da Silveira J.F."/>
            <person name="Silvestri M.L."/>
            <person name="Siqueira W.J."/>
            <person name="de Souza A.A."/>
            <person name="de Souza A.P."/>
            <person name="Terenzi M.F."/>
            <person name="Truffi D."/>
            <person name="Tsai S.M."/>
            <person name="Tsuhako M.H."/>
            <person name="Vallada H."/>
            <person name="Van Sluys M.A."/>
            <person name="Verjovski-Almeida S."/>
            <person name="Vettore A.L."/>
            <person name="Zago M.A."/>
            <person name="Zatz M."/>
            <person name="Meidanis J."/>
            <person name="Setubal J.C."/>
        </authorList>
    </citation>
    <scope>NUCLEOTIDE SEQUENCE [LARGE SCALE GENOMIC DNA]</scope>
    <source>
        <strain evidence="14 15">9a5c</strain>
    </source>
</reference>
<dbReference type="HOGENOM" id="CLU_097916_2_2_6"/>
<comment type="pathway">
    <text evidence="1">Cofactor biosynthesis; tetrahydrofolate biosynthesis; 2-amino-4-hydroxy-6-hydroxymethyl-7,8-dihydropteridine diphosphate from 7,8-dihydroneopterin triphosphate: step 4/4.</text>
</comment>
<comment type="similarity">
    <text evidence="2">Belongs to the HPPK family.</text>
</comment>
<accession>Q9PDC3</accession>
<name>Q9PDC3_XYLFA</name>
<dbReference type="Gene3D" id="3.30.70.560">
    <property type="entry name" value="7,8-Dihydro-6-hydroxymethylpterin-pyrophosphokinase HPPK"/>
    <property type="match status" value="1"/>
</dbReference>
<keyword evidence="6" id="KW-0547">Nucleotide-binding</keyword>
<dbReference type="CDD" id="cd00483">
    <property type="entry name" value="HPPK"/>
    <property type="match status" value="1"/>
</dbReference>
<keyword evidence="5" id="KW-0808">Transferase</keyword>
<evidence type="ECO:0000259" key="13">
    <source>
        <dbReference type="Pfam" id="PF01288"/>
    </source>
</evidence>
<evidence type="ECO:0000256" key="6">
    <source>
        <dbReference type="ARBA" id="ARBA00022741"/>
    </source>
</evidence>
<protein>
    <recommendedName>
        <fullName evidence="4">2-amino-4-hydroxy-6-hydroxymethyldihydropteridine pyrophosphokinase</fullName>
        <ecNumber evidence="3">2.7.6.3</ecNumber>
    </recommendedName>
    <alternativeName>
        <fullName evidence="11">6-hydroxymethyl-7,8-dihydropterin pyrophosphokinase</fullName>
    </alternativeName>
    <alternativeName>
        <fullName evidence="12">7,8-dihydro-6-hydroxymethylpterin-pyrophosphokinase</fullName>
    </alternativeName>
</protein>